<evidence type="ECO:0000313" key="1">
    <source>
        <dbReference type="EMBL" id="ADB40820.1"/>
    </source>
</evidence>
<proteinExistence type="predicted"/>
<accession>D2QQN9</accession>
<dbReference type="KEGG" id="sli:Slin_4842"/>
<dbReference type="Proteomes" id="UP000002028">
    <property type="component" value="Chromosome"/>
</dbReference>
<protein>
    <recommendedName>
        <fullName evidence="3">Inner membrane protein (DUF1819)</fullName>
    </recommendedName>
</protein>
<gene>
    <name evidence="1" type="ordered locus">Slin_4842</name>
</gene>
<dbReference type="AlphaFoldDB" id="D2QQN9"/>
<dbReference type="Gene3D" id="1.10.3540.10">
    <property type="entry name" value="uncharacterized protein from magnetospirillum magneticum domain"/>
    <property type="match status" value="1"/>
</dbReference>
<dbReference type="InterPro" id="IPR023137">
    <property type="entry name" value="BrxA_sf"/>
</dbReference>
<dbReference type="HOGENOM" id="CLU_1313380_0_0_10"/>
<organism evidence="1 2">
    <name type="scientific">Spirosoma linguale (strain ATCC 33905 / DSM 74 / LMG 10896 / Claus 1)</name>
    <dbReference type="NCBI Taxonomy" id="504472"/>
    <lineage>
        <taxon>Bacteria</taxon>
        <taxon>Pseudomonadati</taxon>
        <taxon>Bacteroidota</taxon>
        <taxon>Cytophagia</taxon>
        <taxon>Cytophagales</taxon>
        <taxon>Cytophagaceae</taxon>
        <taxon>Spirosoma</taxon>
    </lineage>
</organism>
<name>D2QQN9_SPILD</name>
<dbReference type="RefSeq" id="WP_012929323.1">
    <property type="nucleotide sequence ID" value="NC_013730.1"/>
</dbReference>
<keyword evidence="2" id="KW-1185">Reference proteome</keyword>
<dbReference type="InterPro" id="IPR014948">
    <property type="entry name" value="BrxA"/>
</dbReference>
<sequence length="211" mass="24646">MLLPTIHYSASFTTGALLQEETRALLTLMEQVPMDQVYDRAKKDSDYLKINSEVARRKIAGEVLKRYKAVDQGVWQFFQSRVRTNEQSILLFYVCLKTYTLLFDFVQGVVVRRWQQRLLSLDKSDFERFLDTLIPTHPELQKLTEATRRKLAQITMLMLKQAGLLERGQLVTPSLGAEVWQFFIDQDDDWMLDAGMLTRADRERLGLLLHE</sequence>
<evidence type="ECO:0000313" key="2">
    <source>
        <dbReference type="Proteomes" id="UP000002028"/>
    </source>
</evidence>
<evidence type="ECO:0008006" key="3">
    <source>
        <dbReference type="Google" id="ProtNLM"/>
    </source>
</evidence>
<reference evidence="1 2" key="1">
    <citation type="journal article" date="2010" name="Stand. Genomic Sci.">
        <title>Complete genome sequence of Spirosoma linguale type strain (1).</title>
        <authorList>
            <person name="Lail K."/>
            <person name="Sikorski J."/>
            <person name="Saunders E."/>
            <person name="Lapidus A."/>
            <person name="Glavina Del Rio T."/>
            <person name="Copeland A."/>
            <person name="Tice H."/>
            <person name="Cheng J.-F."/>
            <person name="Lucas S."/>
            <person name="Nolan M."/>
            <person name="Bruce D."/>
            <person name="Goodwin L."/>
            <person name="Pitluck S."/>
            <person name="Ivanova N."/>
            <person name="Mavromatis K."/>
            <person name="Ovchinnikova G."/>
            <person name="Pati A."/>
            <person name="Chen A."/>
            <person name="Palaniappan K."/>
            <person name="Land M."/>
            <person name="Hauser L."/>
            <person name="Chang Y.-J."/>
            <person name="Jeffries C.D."/>
            <person name="Chain P."/>
            <person name="Brettin T."/>
            <person name="Detter J.C."/>
            <person name="Schuetze A."/>
            <person name="Rohde M."/>
            <person name="Tindall B.J."/>
            <person name="Goeker M."/>
            <person name="Bristow J."/>
            <person name="Eisen J.A."/>
            <person name="Markowitz V."/>
            <person name="Hugenholtz P."/>
            <person name="Kyrpides N.C."/>
            <person name="Klenk H.-P."/>
            <person name="Chen F."/>
        </authorList>
    </citation>
    <scope>NUCLEOTIDE SEQUENCE [LARGE SCALE GENOMIC DNA]</scope>
    <source>
        <strain evidence="2">ATCC 33905 / DSM 74 / LMG 10896 / Claus 1</strain>
    </source>
</reference>
<dbReference type="EMBL" id="CP001769">
    <property type="protein sequence ID" value="ADB40820.1"/>
    <property type="molecule type" value="Genomic_DNA"/>
</dbReference>
<dbReference type="STRING" id="504472.Slin_4842"/>
<dbReference type="Pfam" id="PF08849">
    <property type="entry name" value="BrxA"/>
    <property type="match status" value="1"/>
</dbReference>